<gene>
    <name evidence="9" type="ORF">PHATRDRAFT_12172</name>
</gene>
<sequence>LRLRGKVDSGYGRGGKKLGFPTANLPSRLFQNALQDVPAGVYFGWALLESDELAAPGRNIAHKAVVNVGFSPTFEGQENAEKIVEAHLMAEEPLTDFYNETMRLQLHGFLRPEIKFSSFPDLIKQINADVVDAKEALDVSPFVGFKSDLFFSQ</sequence>
<evidence type="ECO:0000256" key="4">
    <source>
        <dbReference type="ARBA" id="ARBA00022643"/>
    </source>
</evidence>
<dbReference type="SUPFAM" id="SSF82114">
    <property type="entry name" value="Riboflavin kinase-like"/>
    <property type="match status" value="1"/>
</dbReference>
<organism evidence="9 10">
    <name type="scientific">Phaeodactylum tricornutum (strain CCAP 1055/1)</name>
    <dbReference type="NCBI Taxonomy" id="556484"/>
    <lineage>
        <taxon>Eukaryota</taxon>
        <taxon>Sar</taxon>
        <taxon>Stramenopiles</taxon>
        <taxon>Ochrophyta</taxon>
        <taxon>Bacillariophyta</taxon>
        <taxon>Bacillariophyceae</taxon>
        <taxon>Bacillariophycidae</taxon>
        <taxon>Naviculales</taxon>
        <taxon>Phaeodactylaceae</taxon>
        <taxon>Phaeodactylum</taxon>
    </lineage>
</organism>
<dbReference type="InterPro" id="IPR023465">
    <property type="entry name" value="Riboflavin_kinase_dom_sf"/>
</dbReference>
<keyword evidence="6" id="KW-0547">Nucleotide-binding</keyword>
<dbReference type="InterPro" id="IPR023468">
    <property type="entry name" value="Riboflavin_kinase"/>
</dbReference>
<feature type="domain" description="Riboflavin kinase" evidence="8">
    <location>
        <begin position="1"/>
        <end position="138"/>
    </location>
</feature>
<dbReference type="GO" id="GO:0005524">
    <property type="term" value="F:ATP binding"/>
    <property type="evidence" value="ECO:0007669"/>
    <property type="project" value="UniProtKB-KW"/>
</dbReference>
<protein>
    <recommendedName>
        <fullName evidence="2">riboflavin kinase</fullName>
        <ecNumber evidence="2">2.7.1.26</ecNumber>
    </recommendedName>
</protein>
<feature type="non-terminal residue" evidence="9">
    <location>
        <position position="1"/>
    </location>
</feature>
<keyword evidence="3" id="KW-0285">Flavoprotein</keyword>
<keyword evidence="5" id="KW-0808">Transferase</keyword>
<dbReference type="STRING" id="556484.B7FXN4"/>
<dbReference type="HOGENOM" id="CLU_581854_0_0_1"/>
<proteinExistence type="predicted"/>
<feature type="non-terminal residue" evidence="9">
    <location>
        <position position="153"/>
    </location>
</feature>
<reference evidence="9 10" key="1">
    <citation type="journal article" date="2008" name="Nature">
        <title>The Phaeodactylum genome reveals the evolutionary history of diatom genomes.</title>
        <authorList>
            <person name="Bowler C."/>
            <person name="Allen A.E."/>
            <person name="Badger J.H."/>
            <person name="Grimwood J."/>
            <person name="Jabbari K."/>
            <person name="Kuo A."/>
            <person name="Maheswari U."/>
            <person name="Martens C."/>
            <person name="Maumus F."/>
            <person name="Otillar R.P."/>
            <person name="Rayko E."/>
            <person name="Salamov A."/>
            <person name="Vandepoele K."/>
            <person name="Beszteri B."/>
            <person name="Gruber A."/>
            <person name="Heijde M."/>
            <person name="Katinka M."/>
            <person name="Mock T."/>
            <person name="Valentin K."/>
            <person name="Verret F."/>
            <person name="Berges J.A."/>
            <person name="Brownlee C."/>
            <person name="Cadoret J.P."/>
            <person name="Chiovitti A."/>
            <person name="Choi C.J."/>
            <person name="Coesel S."/>
            <person name="De Martino A."/>
            <person name="Detter J.C."/>
            <person name="Durkin C."/>
            <person name="Falciatore A."/>
            <person name="Fournet J."/>
            <person name="Haruta M."/>
            <person name="Huysman M.J."/>
            <person name="Jenkins B.D."/>
            <person name="Jiroutova K."/>
            <person name="Jorgensen R.E."/>
            <person name="Joubert Y."/>
            <person name="Kaplan A."/>
            <person name="Kroger N."/>
            <person name="Kroth P.G."/>
            <person name="La Roche J."/>
            <person name="Lindquist E."/>
            <person name="Lommer M."/>
            <person name="Martin-Jezequel V."/>
            <person name="Lopez P.J."/>
            <person name="Lucas S."/>
            <person name="Mangogna M."/>
            <person name="McGinnis K."/>
            <person name="Medlin L.K."/>
            <person name="Montsant A."/>
            <person name="Oudot-Le Secq M.P."/>
            <person name="Napoli C."/>
            <person name="Obornik M."/>
            <person name="Parker M.S."/>
            <person name="Petit J.L."/>
            <person name="Porcel B.M."/>
            <person name="Poulsen N."/>
            <person name="Robison M."/>
            <person name="Rychlewski L."/>
            <person name="Rynearson T.A."/>
            <person name="Schmutz J."/>
            <person name="Shapiro H."/>
            <person name="Siaut M."/>
            <person name="Stanley M."/>
            <person name="Sussman M.R."/>
            <person name="Taylor A.R."/>
            <person name="Vardi A."/>
            <person name="von Dassow P."/>
            <person name="Vyverman W."/>
            <person name="Willis A."/>
            <person name="Wyrwicz L.S."/>
            <person name="Rokhsar D.S."/>
            <person name="Weissenbach J."/>
            <person name="Armbrust E.V."/>
            <person name="Green B.R."/>
            <person name="Van de Peer Y."/>
            <person name="Grigoriev I.V."/>
        </authorList>
    </citation>
    <scope>NUCLEOTIDE SEQUENCE [LARGE SCALE GENOMIC DNA]</scope>
    <source>
        <strain evidence="9 10">CCAP 1055/1</strain>
    </source>
</reference>
<dbReference type="GO" id="GO:0009398">
    <property type="term" value="P:FMN biosynthetic process"/>
    <property type="evidence" value="ECO:0007669"/>
    <property type="project" value="UniProtKB-UniPathway"/>
</dbReference>
<evidence type="ECO:0000259" key="8">
    <source>
        <dbReference type="SMART" id="SM00904"/>
    </source>
</evidence>
<evidence type="ECO:0000256" key="6">
    <source>
        <dbReference type="ARBA" id="ARBA00022741"/>
    </source>
</evidence>
<dbReference type="InParanoid" id="B7FXN4"/>
<dbReference type="OrthoDB" id="276388at2759"/>
<dbReference type="Proteomes" id="UP000000759">
    <property type="component" value="Chromosome 7"/>
</dbReference>
<accession>B7FXN4</accession>
<dbReference type="GeneID" id="7200542"/>
<dbReference type="AlphaFoldDB" id="B7FXN4"/>
<evidence type="ECO:0000256" key="3">
    <source>
        <dbReference type="ARBA" id="ARBA00022630"/>
    </source>
</evidence>
<dbReference type="KEGG" id="pti:PHATRDRAFT_12172"/>
<reference evidence="10" key="2">
    <citation type="submission" date="2008-08" db="EMBL/GenBank/DDBJ databases">
        <authorList>
            <consortium name="Diatom Consortium"/>
            <person name="Grigoriev I."/>
            <person name="Grimwood J."/>
            <person name="Kuo A."/>
            <person name="Otillar R.P."/>
            <person name="Salamov A."/>
            <person name="Detter J.C."/>
            <person name="Lindquist E."/>
            <person name="Shapiro H."/>
            <person name="Lucas S."/>
            <person name="Glavina del Rio T."/>
            <person name="Pitluck S."/>
            <person name="Rokhsar D."/>
            <person name="Bowler C."/>
        </authorList>
    </citation>
    <scope>GENOME REANNOTATION</scope>
    <source>
        <strain evidence="10">CCAP 1055/1</strain>
    </source>
</reference>
<evidence type="ECO:0000256" key="1">
    <source>
        <dbReference type="ARBA" id="ARBA00005201"/>
    </source>
</evidence>
<dbReference type="PANTHER" id="PTHR22749">
    <property type="entry name" value="RIBOFLAVIN KINASE/FMN ADENYLYLTRANSFERASE"/>
    <property type="match status" value="1"/>
</dbReference>
<name>B7FXN4_PHATC</name>
<keyword evidence="4" id="KW-0288">FMN</keyword>
<dbReference type="PaxDb" id="2850-Phatr12172"/>
<dbReference type="GO" id="GO:0008531">
    <property type="term" value="F:riboflavin kinase activity"/>
    <property type="evidence" value="ECO:0007669"/>
    <property type="project" value="UniProtKB-EC"/>
</dbReference>
<keyword evidence="7" id="KW-0067">ATP-binding</keyword>
<keyword evidence="10" id="KW-1185">Reference proteome</keyword>
<dbReference type="EMBL" id="CM000610">
    <property type="protein sequence ID" value="EEC48785.1"/>
    <property type="molecule type" value="Genomic_DNA"/>
</dbReference>
<dbReference type="SMART" id="SM00904">
    <property type="entry name" value="Flavokinase"/>
    <property type="match status" value="1"/>
</dbReference>
<comment type="pathway">
    <text evidence="1">Cofactor biosynthesis; FMN biosynthesis; FMN from riboflavin (ATP route): step 1/1.</text>
</comment>
<dbReference type="UniPathway" id="UPA00276">
    <property type="reaction ID" value="UER00406"/>
</dbReference>
<dbReference type="InterPro" id="IPR015865">
    <property type="entry name" value="Riboflavin_kinase_bac/euk"/>
</dbReference>
<evidence type="ECO:0000313" key="10">
    <source>
        <dbReference type="Proteomes" id="UP000000759"/>
    </source>
</evidence>
<dbReference type="RefSeq" id="XP_002179799.1">
    <property type="nucleotide sequence ID" value="XM_002179763.1"/>
</dbReference>
<evidence type="ECO:0000256" key="7">
    <source>
        <dbReference type="ARBA" id="ARBA00022840"/>
    </source>
</evidence>
<evidence type="ECO:0000256" key="5">
    <source>
        <dbReference type="ARBA" id="ARBA00022679"/>
    </source>
</evidence>
<dbReference type="PANTHER" id="PTHR22749:SF6">
    <property type="entry name" value="RIBOFLAVIN KINASE"/>
    <property type="match status" value="1"/>
</dbReference>
<dbReference type="Gene3D" id="2.40.30.30">
    <property type="entry name" value="Riboflavin kinase-like"/>
    <property type="match status" value="1"/>
</dbReference>
<dbReference type="EC" id="2.7.1.26" evidence="2"/>
<dbReference type="Pfam" id="PF01687">
    <property type="entry name" value="Flavokinase"/>
    <property type="match status" value="1"/>
</dbReference>
<dbReference type="GO" id="GO:0009231">
    <property type="term" value="P:riboflavin biosynthetic process"/>
    <property type="evidence" value="ECO:0007669"/>
    <property type="project" value="InterPro"/>
</dbReference>
<evidence type="ECO:0000256" key="2">
    <source>
        <dbReference type="ARBA" id="ARBA00012105"/>
    </source>
</evidence>
<evidence type="ECO:0000313" key="9">
    <source>
        <dbReference type="EMBL" id="EEC48785.1"/>
    </source>
</evidence>
<dbReference type="eggNOG" id="KOG3110">
    <property type="taxonomic scope" value="Eukaryota"/>
</dbReference>